<feature type="region of interest" description="Disordered" evidence="1">
    <location>
        <begin position="519"/>
        <end position="549"/>
    </location>
</feature>
<dbReference type="Pfam" id="PF05787">
    <property type="entry name" value="PhoX"/>
    <property type="match status" value="1"/>
</dbReference>
<reference evidence="3 4" key="2">
    <citation type="submission" date="2019-02" db="EMBL/GenBank/DDBJ databases">
        <title>Draft Genome Sequences of Six Type Strains of the Genus Massilia.</title>
        <authorList>
            <person name="Miess H."/>
            <person name="Frediansyhah A."/>
            <person name="Gross H."/>
        </authorList>
    </citation>
    <scope>NUCLEOTIDE SEQUENCE [LARGE SCALE GENOMIC DNA]</scope>
    <source>
        <strain evidence="3 4">DSM 17472</strain>
    </source>
</reference>
<sequence>MNKPNDLTPAVIAADDTDSTSSNHFNAVLSARLSRRNMLRGGFATAATAVLGGMGLAGCGGSDDDPVMPPTTSPTPPAPAPAEKLLGFAAVPKSLADSVSVPAGYTATVLYALGDPLRASTPAYKNDGTDADFDNRAGDHHDGMEFFALSATGTPSTTASDRGVLAMNHEATTDEKLSSHFLHANGGTTSLPRPAAEVDKEVAVHGISVVEVKKTGTTWATVTDSTFNRRITPLTDVEIGGPARGSALLVTKYSPDGTRTRGTLNNCGNGRTPWGTYLSGEENWSGYFARSATDDAARDAKSVASLRRYGRNQGATSRHGWETAGTDDKYQRWDISKKGASANGSDDYRNEMNGQGYIIEVDAYDKTKPAKKRSALGRFAHESAAFGIATAGQPLAVYMGDDSRNEYIYKFVSAAAWAAADATPTDRIATGDKYLDSGKLYVAKLNADGTGQWIELSMDNPQIKAYAAYQFADLADVVVNARLAADAVGATRMDRPEWCSVNPANGEIYYTLTNNSNRNVNPSGSSQLAPDAANPRAYTDMKGSSAQNGNPNGHIIRFKEGTGAGAATTFQWDVYLFGAESGADATKINLSSLTADQDFSSPDGLAFLKSTGICWIQTDDGAYTDVTNCMMLAALPGQVGDGAKTTLTYDKADGSKLAVDTFVGKKATPDTLKRFLVGPVGSEITGITETPDGKALFVNIQHPGESTSLANIADPTKYTSQWPSNAGYGPGKRPRSATIVITKNDGGRIGT</sequence>
<name>A0A411X638_9BURK</name>
<feature type="compositionally biased region" description="Polar residues" evidence="1">
    <location>
        <begin position="519"/>
        <end position="528"/>
    </location>
</feature>
<dbReference type="RefSeq" id="WP_131148433.1">
    <property type="nucleotide sequence ID" value="NZ_BMWV01000001.1"/>
</dbReference>
<evidence type="ECO:0000313" key="3">
    <source>
        <dbReference type="EMBL" id="QBI04372.1"/>
    </source>
</evidence>
<dbReference type="InterPro" id="IPR008557">
    <property type="entry name" value="PhoX"/>
</dbReference>
<evidence type="ECO:0000313" key="5">
    <source>
        <dbReference type="Proteomes" id="UP000628442"/>
    </source>
</evidence>
<dbReference type="PROSITE" id="PS51318">
    <property type="entry name" value="TAT"/>
    <property type="match status" value="1"/>
</dbReference>
<dbReference type="PANTHER" id="PTHR35399">
    <property type="entry name" value="SLR8030 PROTEIN"/>
    <property type="match status" value="1"/>
</dbReference>
<reference evidence="2" key="1">
    <citation type="journal article" date="2014" name="Int. J. Syst. Evol. Microbiol.">
        <title>Complete genome sequence of Corynebacterium casei LMG S-19264T (=DSM 44701T), isolated from a smear-ripened cheese.</title>
        <authorList>
            <consortium name="US DOE Joint Genome Institute (JGI-PGF)"/>
            <person name="Walter F."/>
            <person name="Albersmeier A."/>
            <person name="Kalinowski J."/>
            <person name="Ruckert C."/>
        </authorList>
    </citation>
    <scope>NUCLEOTIDE SEQUENCE</scope>
    <source>
        <strain evidence="2">KCTC 12343</strain>
    </source>
</reference>
<evidence type="ECO:0000256" key="1">
    <source>
        <dbReference type="SAM" id="MobiDB-lite"/>
    </source>
</evidence>
<dbReference type="OrthoDB" id="9801383at2"/>
<evidence type="ECO:0000313" key="4">
    <source>
        <dbReference type="Proteomes" id="UP000292307"/>
    </source>
</evidence>
<gene>
    <name evidence="3" type="ORF">EYF70_28820</name>
    <name evidence="2" type="ORF">GCM10007387_05950</name>
</gene>
<keyword evidence="4" id="KW-1185">Reference proteome</keyword>
<protein>
    <submittedName>
        <fullName evidence="2 3">Phosphatase</fullName>
    </submittedName>
</protein>
<dbReference type="EMBL" id="BMWV01000001">
    <property type="protein sequence ID" value="GGY26722.1"/>
    <property type="molecule type" value="Genomic_DNA"/>
</dbReference>
<dbReference type="InterPro" id="IPR006311">
    <property type="entry name" value="TAT_signal"/>
</dbReference>
<accession>A0A411X638</accession>
<evidence type="ECO:0000313" key="2">
    <source>
        <dbReference type="EMBL" id="GGY26722.1"/>
    </source>
</evidence>
<reference evidence="2" key="3">
    <citation type="submission" date="2022-12" db="EMBL/GenBank/DDBJ databases">
        <authorList>
            <person name="Sun Q."/>
            <person name="Kim S."/>
        </authorList>
    </citation>
    <scope>NUCLEOTIDE SEQUENCE</scope>
    <source>
        <strain evidence="2">KCTC 12343</strain>
    </source>
</reference>
<dbReference type="Proteomes" id="UP000292307">
    <property type="component" value="Chromosome"/>
</dbReference>
<organism evidence="2 5">
    <name type="scientific">Pseudoduganella albidiflava</name>
    <dbReference type="NCBI Taxonomy" id="321983"/>
    <lineage>
        <taxon>Bacteria</taxon>
        <taxon>Pseudomonadati</taxon>
        <taxon>Pseudomonadota</taxon>
        <taxon>Betaproteobacteria</taxon>
        <taxon>Burkholderiales</taxon>
        <taxon>Oxalobacteraceae</taxon>
        <taxon>Telluria group</taxon>
        <taxon>Pseudoduganella</taxon>
    </lineage>
</organism>
<dbReference type="EMBL" id="CP036401">
    <property type="protein sequence ID" value="QBI04372.1"/>
    <property type="molecule type" value="Genomic_DNA"/>
</dbReference>
<dbReference type="PANTHER" id="PTHR35399:SF2">
    <property type="entry name" value="DUF839 DOMAIN-CONTAINING PROTEIN"/>
    <property type="match status" value="1"/>
</dbReference>
<dbReference type="AlphaFoldDB" id="A0A411X638"/>
<dbReference type="Proteomes" id="UP000628442">
    <property type="component" value="Unassembled WGS sequence"/>
</dbReference>
<proteinExistence type="predicted"/>